<organism evidence="2 3">
    <name type="scientific">Treponema brennaborense (strain DSM 12168 / CIP 105900 / DD5/3)</name>
    <dbReference type="NCBI Taxonomy" id="906968"/>
    <lineage>
        <taxon>Bacteria</taxon>
        <taxon>Pseudomonadati</taxon>
        <taxon>Spirochaetota</taxon>
        <taxon>Spirochaetia</taxon>
        <taxon>Spirochaetales</taxon>
        <taxon>Treponemataceae</taxon>
        <taxon>Treponema</taxon>
    </lineage>
</organism>
<dbReference type="RefSeq" id="WP_013757686.1">
    <property type="nucleotide sequence ID" value="NC_015500.1"/>
</dbReference>
<keyword evidence="1" id="KW-0812">Transmembrane</keyword>
<dbReference type="EMBL" id="CP002696">
    <property type="protein sequence ID" value="AEE15967.1"/>
    <property type="molecule type" value="Genomic_DNA"/>
</dbReference>
<gene>
    <name evidence="2" type="ordered locus">Trebr_0524</name>
</gene>
<keyword evidence="1" id="KW-0472">Membrane</keyword>
<dbReference type="eggNOG" id="ENOG5031CRX">
    <property type="taxonomic scope" value="Bacteria"/>
</dbReference>
<keyword evidence="3" id="KW-1185">Reference proteome</keyword>
<accession>F4LPF6</accession>
<keyword evidence="1" id="KW-1133">Transmembrane helix</keyword>
<reference evidence="3" key="1">
    <citation type="submission" date="2011-04" db="EMBL/GenBank/DDBJ databases">
        <title>The complete genome of Treponema brennaborense DSM 12168.</title>
        <authorList>
            <person name="Lucas S."/>
            <person name="Han J."/>
            <person name="Lapidus A."/>
            <person name="Bruce D."/>
            <person name="Goodwin L."/>
            <person name="Pitluck S."/>
            <person name="Peters L."/>
            <person name="Kyrpides N."/>
            <person name="Mavromatis K."/>
            <person name="Ivanova N."/>
            <person name="Mikhailova N."/>
            <person name="Pagani I."/>
            <person name="Teshima H."/>
            <person name="Detter J.C."/>
            <person name="Tapia R."/>
            <person name="Han C."/>
            <person name="Land M."/>
            <person name="Hauser L."/>
            <person name="Markowitz V."/>
            <person name="Cheng J.-F."/>
            <person name="Hugenholtz P."/>
            <person name="Woyke T."/>
            <person name="Wu D."/>
            <person name="Gronow S."/>
            <person name="Wellnitz S."/>
            <person name="Brambilla E."/>
            <person name="Klenk H.-P."/>
            <person name="Eisen J.A."/>
        </authorList>
    </citation>
    <scope>NUCLEOTIDE SEQUENCE [LARGE SCALE GENOMIC DNA]</scope>
    <source>
        <strain evidence="3">DSM 12168 / CIP 105900 / DD5/3</strain>
    </source>
</reference>
<dbReference type="HOGENOM" id="CLU_141081_0_0_12"/>
<dbReference type="KEGG" id="tbe:Trebr_0524"/>
<feature type="transmembrane region" description="Helical" evidence="1">
    <location>
        <begin position="119"/>
        <end position="143"/>
    </location>
</feature>
<feature type="transmembrane region" description="Helical" evidence="1">
    <location>
        <begin position="89"/>
        <end position="107"/>
    </location>
</feature>
<name>F4LPF6_TREBD</name>
<dbReference type="AlphaFoldDB" id="F4LPF6"/>
<dbReference type="STRING" id="906968.Trebr_0524"/>
<evidence type="ECO:0000313" key="2">
    <source>
        <dbReference type="EMBL" id="AEE15967.1"/>
    </source>
</evidence>
<sequence length="155" mass="17077">MNRTCEQIMDDFLALDKNERMPLHVTVHLLRCKKCRTAVRLCSCAEKSAARPLKTAESAAGAAVVALMKKIDPSYKGEEPVAPISLKRWVVSGIAMIVAMLMFRLTPAAMSSETLVVSFYLLFALVVTAYCAIFVGSNLDFFVKKIETFKPRAAA</sequence>
<protein>
    <recommendedName>
        <fullName evidence="4">Zinc-finger domain-containing protein</fullName>
    </recommendedName>
</protein>
<proteinExistence type="predicted"/>
<dbReference type="OrthoDB" id="361537at2"/>
<dbReference type="Proteomes" id="UP000006546">
    <property type="component" value="Chromosome"/>
</dbReference>
<evidence type="ECO:0000313" key="3">
    <source>
        <dbReference type="Proteomes" id="UP000006546"/>
    </source>
</evidence>
<evidence type="ECO:0008006" key="4">
    <source>
        <dbReference type="Google" id="ProtNLM"/>
    </source>
</evidence>
<evidence type="ECO:0000256" key="1">
    <source>
        <dbReference type="SAM" id="Phobius"/>
    </source>
</evidence>